<name>X0X559_9ZZZZ</name>
<feature type="non-terminal residue" evidence="1">
    <location>
        <position position="251"/>
    </location>
</feature>
<dbReference type="InterPro" id="IPR006944">
    <property type="entry name" value="Phage/GTA_portal"/>
</dbReference>
<reference evidence="1" key="1">
    <citation type="journal article" date="2014" name="Front. Microbiol.">
        <title>High frequency of phylogenetically diverse reductive dehalogenase-homologous genes in deep subseafloor sedimentary metagenomes.</title>
        <authorList>
            <person name="Kawai M."/>
            <person name="Futagami T."/>
            <person name="Toyoda A."/>
            <person name="Takaki Y."/>
            <person name="Nishi S."/>
            <person name="Hori S."/>
            <person name="Arai W."/>
            <person name="Tsubouchi T."/>
            <person name="Morono Y."/>
            <person name="Uchiyama I."/>
            <person name="Ito T."/>
            <person name="Fujiyama A."/>
            <person name="Inagaki F."/>
            <person name="Takami H."/>
        </authorList>
    </citation>
    <scope>NUCLEOTIDE SEQUENCE</scope>
    <source>
        <strain evidence="1">Expedition CK06-06</strain>
    </source>
</reference>
<dbReference type="AlphaFoldDB" id="X0X559"/>
<gene>
    <name evidence="1" type="ORF">S01H1_65576</name>
</gene>
<dbReference type="Pfam" id="PF04860">
    <property type="entry name" value="Phage_portal"/>
    <property type="match status" value="1"/>
</dbReference>
<proteinExistence type="predicted"/>
<accession>X0X559</accession>
<organism evidence="1">
    <name type="scientific">marine sediment metagenome</name>
    <dbReference type="NCBI Taxonomy" id="412755"/>
    <lineage>
        <taxon>unclassified sequences</taxon>
        <taxon>metagenomes</taxon>
        <taxon>ecological metagenomes</taxon>
    </lineage>
</organism>
<feature type="non-terminal residue" evidence="1">
    <location>
        <position position="1"/>
    </location>
</feature>
<dbReference type="EMBL" id="BARS01043297">
    <property type="protein sequence ID" value="GAG38155.1"/>
    <property type="molecule type" value="Genomic_DNA"/>
</dbReference>
<sequence length="251" mass="28365">LVVHDPSGMPVNLQMTQPGTFEPVVEGGRIAGYKLLTATGSRTLRPIDVVRIWEPDPYELFTSRGVMVRNATKLNMESHALKHWEKFYENDATPNLALESDAGEFPGPADQESIAASWRQKFNRRFGRMKLAPAWIMPGWKIKVLNSQGDASAGVAMLEQTSRQTLESYRVSPTLLGRNQDVNRAAAETARFTFDQNTIEPRTRQIADALTAQLASQYEQPNDDARIVVKYKPFIARDKDFDLRQEEVDLR</sequence>
<evidence type="ECO:0000313" key="1">
    <source>
        <dbReference type="EMBL" id="GAG38155.1"/>
    </source>
</evidence>
<comment type="caution">
    <text evidence="1">The sequence shown here is derived from an EMBL/GenBank/DDBJ whole genome shotgun (WGS) entry which is preliminary data.</text>
</comment>
<protein>
    <submittedName>
        <fullName evidence="1">Uncharacterized protein</fullName>
    </submittedName>
</protein>